<dbReference type="AlphaFoldDB" id="A0A9W8JYK6"/>
<dbReference type="OrthoDB" id="3064516at2759"/>
<dbReference type="PROSITE" id="PS00759">
    <property type="entry name" value="ARGE_DAPE_CPG2_2"/>
    <property type="match status" value="1"/>
</dbReference>
<dbReference type="InterPro" id="IPR047177">
    <property type="entry name" value="Pept_M20A"/>
</dbReference>
<dbReference type="GO" id="GO:0051603">
    <property type="term" value="P:proteolysis involved in protein catabolic process"/>
    <property type="evidence" value="ECO:0007669"/>
    <property type="project" value="TreeGrafter"/>
</dbReference>
<evidence type="ECO:0000256" key="6">
    <source>
        <dbReference type="PIRSR" id="PIRSR037217-1"/>
    </source>
</evidence>
<evidence type="ECO:0000256" key="2">
    <source>
        <dbReference type="ARBA" id="ARBA00022670"/>
    </source>
</evidence>
<dbReference type="Gene3D" id="3.40.630.10">
    <property type="entry name" value="Zn peptidases"/>
    <property type="match status" value="1"/>
</dbReference>
<dbReference type="Gene3D" id="1.10.150.900">
    <property type="match status" value="1"/>
</dbReference>
<accession>A0A9W8JYK6</accession>
<feature type="binding site" evidence="7">
    <location>
        <position position="257"/>
    </location>
    <ligand>
        <name>Zn(2+)</name>
        <dbReference type="ChEBI" id="CHEBI:29105"/>
        <label>2</label>
    </ligand>
</feature>
<evidence type="ECO:0000256" key="7">
    <source>
        <dbReference type="PIRSR" id="PIRSR037217-2"/>
    </source>
</evidence>
<feature type="binding site" evidence="7">
    <location>
        <position position="533"/>
    </location>
    <ligand>
        <name>Zn(2+)</name>
        <dbReference type="ChEBI" id="CHEBI:29105"/>
        <label>1</label>
    </ligand>
</feature>
<dbReference type="InterPro" id="IPR036264">
    <property type="entry name" value="Bact_exopeptidase_dim_dom"/>
</dbReference>
<dbReference type="InterPro" id="IPR011650">
    <property type="entry name" value="Peptidase_M20_dimer"/>
</dbReference>
<keyword evidence="8" id="KW-0472">Membrane</keyword>
<evidence type="ECO:0000256" key="3">
    <source>
        <dbReference type="ARBA" id="ARBA00022723"/>
    </source>
</evidence>
<dbReference type="PIRSF" id="PIRSF037217">
    <property type="entry name" value="Carboxypeptidase_S"/>
    <property type="match status" value="1"/>
</dbReference>
<evidence type="ECO:0000259" key="9">
    <source>
        <dbReference type="Pfam" id="PF07687"/>
    </source>
</evidence>
<comment type="similarity">
    <text evidence="1">Belongs to the peptidase M20A family.</text>
</comment>
<dbReference type="PANTHER" id="PTHR45962:SF1">
    <property type="entry name" value="N-FATTY-ACYL-AMINO ACID SYNTHASE_HYDROLASE PM20D1"/>
    <property type="match status" value="1"/>
</dbReference>
<dbReference type="GO" id="GO:0000328">
    <property type="term" value="C:fungal-type vacuole lumen"/>
    <property type="evidence" value="ECO:0007669"/>
    <property type="project" value="TreeGrafter"/>
</dbReference>
<evidence type="ECO:0000313" key="11">
    <source>
        <dbReference type="Proteomes" id="UP001148786"/>
    </source>
</evidence>
<dbReference type="EMBL" id="JANKHO010000655">
    <property type="protein sequence ID" value="KAJ3507479.1"/>
    <property type="molecule type" value="Genomic_DNA"/>
</dbReference>
<keyword evidence="2" id="KW-0645">Protease</keyword>
<keyword evidence="4" id="KW-0378">Hydrolase</keyword>
<feature type="binding site" evidence="7">
    <location>
        <position position="194"/>
    </location>
    <ligand>
        <name>Zn(2+)</name>
        <dbReference type="ChEBI" id="CHEBI:29105"/>
        <label>2</label>
    </ligand>
</feature>
<keyword evidence="11" id="KW-1185">Reference proteome</keyword>
<feature type="active site" description="Proton acceptor" evidence="6">
    <location>
        <position position="228"/>
    </location>
</feature>
<dbReference type="FunFam" id="3.40.630.10:FF:000027">
    <property type="entry name" value="N-fatty-acyl-amino acid synthase/hydrolase PM20D1"/>
    <property type="match status" value="1"/>
</dbReference>
<proteinExistence type="inferred from homology"/>
<keyword evidence="8" id="KW-0812">Transmembrane</keyword>
<dbReference type="SUPFAM" id="SSF53187">
    <property type="entry name" value="Zn-dependent exopeptidases"/>
    <property type="match status" value="1"/>
</dbReference>
<evidence type="ECO:0000256" key="5">
    <source>
        <dbReference type="ARBA" id="ARBA00022833"/>
    </source>
</evidence>
<feature type="active site" evidence="6">
    <location>
        <position position="161"/>
    </location>
</feature>
<evidence type="ECO:0000256" key="4">
    <source>
        <dbReference type="ARBA" id="ARBA00022801"/>
    </source>
</evidence>
<dbReference type="Pfam" id="PF07687">
    <property type="entry name" value="M20_dimer"/>
    <property type="match status" value="1"/>
</dbReference>
<organism evidence="10 11">
    <name type="scientific">Agrocybe chaxingu</name>
    <dbReference type="NCBI Taxonomy" id="84603"/>
    <lineage>
        <taxon>Eukaryota</taxon>
        <taxon>Fungi</taxon>
        <taxon>Dikarya</taxon>
        <taxon>Basidiomycota</taxon>
        <taxon>Agaricomycotina</taxon>
        <taxon>Agaricomycetes</taxon>
        <taxon>Agaricomycetidae</taxon>
        <taxon>Agaricales</taxon>
        <taxon>Agaricineae</taxon>
        <taxon>Strophariaceae</taxon>
        <taxon>Agrocybe</taxon>
    </lineage>
</organism>
<feature type="binding site" evidence="7">
    <location>
        <position position="194"/>
    </location>
    <ligand>
        <name>Zn(2+)</name>
        <dbReference type="ChEBI" id="CHEBI:29105"/>
        <label>1</label>
    </ligand>
</feature>
<keyword evidence="5 7" id="KW-0862">Zinc</keyword>
<feature type="binding site" evidence="7">
    <location>
        <position position="159"/>
    </location>
    <ligand>
        <name>Zn(2+)</name>
        <dbReference type="ChEBI" id="CHEBI:29105"/>
        <label>2</label>
    </ligand>
</feature>
<dbReference type="InterPro" id="IPR002933">
    <property type="entry name" value="Peptidase_M20"/>
</dbReference>
<evidence type="ECO:0000256" key="8">
    <source>
        <dbReference type="SAM" id="Phobius"/>
    </source>
</evidence>
<feature type="binding site" evidence="7">
    <location>
        <position position="229"/>
    </location>
    <ligand>
        <name>Zn(2+)</name>
        <dbReference type="ChEBI" id="CHEBI:29105"/>
        <label>1</label>
    </ligand>
</feature>
<gene>
    <name evidence="10" type="ORF">NLJ89_g6283</name>
</gene>
<evidence type="ECO:0000313" key="10">
    <source>
        <dbReference type="EMBL" id="KAJ3507479.1"/>
    </source>
</evidence>
<comment type="caution">
    <text evidence="10">The sequence shown here is derived from an EMBL/GenBank/DDBJ whole genome shotgun (WGS) entry which is preliminary data.</text>
</comment>
<keyword evidence="3 7" id="KW-0479">Metal-binding</keyword>
<protein>
    <recommendedName>
        <fullName evidence="9">Peptidase M20 dimerisation domain-containing protein</fullName>
    </recommendedName>
</protein>
<feature type="domain" description="Peptidase M20 dimerisation" evidence="9">
    <location>
        <begin position="275"/>
        <end position="417"/>
    </location>
</feature>
<dbReference type="GO" id="GO:0046872">
    <property type="term" value="F:metal ion binding"/>
    <property type="evidence" value="ECO:0007669"/>
    <property type="project" value="UniProtKB-KW"/>
</dbReference>
<feature type="transmembrane region" description="Helical" evidence="8">
    <location>
        <begin position="21"/>
        <end position="42"/>
    </location>
</feature>
<dbReference type="SUPFAM" id="SSF55031">
    <property type="entry name" value="Bacterial exopeptidase dimerisation domain"/>
    <property type="match status" value="1"/>
</dbReference>
<dbReference type="InterPro" id="IPR001261">
    <property type="entry name" value="ArgE/DapE_CS"/>
</dbReference>
<dbReference type="Proteomes" id="UP001148786">
    <property type="component" value="Unassembled WGS sequence"/>
</dbReference>
<dbReference type="Pfam" id="PF01546">
    <property type="entry name" value="Peptidase_M20"/>
    <property type="match status" value="1"/>
</dbReference>
<reference evidence="10" key="1">
    <citation type="submission" date="2022-07" db="EMBL/GenBank/DDBJ databases">
        <title>Genome Sequence of Agrocybe chaxingu.</title>
        <authorList>
            <person name="Buettner E."/>
        </authorList>
    </citation>
    <scope>NUCLEOTIDE SEQUENCE</scope>
    <source>
        <strain evidence="10">MP-N11</strain>
    </source>
</reference>
<dbReference type="Gene3D" id="3.30.70.360">
    <property type="match status" value="1"/>
</dbReference>
<name>A0A9W8JYK6_9AGAR</name>
<dbReference type="PANTHER" id="PTHR45962">
    <property type="entry name" value="N-FATTY-ACYL-AMINO ACID SYNTHASE/HYDROLASE PM20D1"/>
    <property type="match status" value="1"/>
</dbReference>
<dbReference type="GO" id="GO:0004181">
    <property type="term" value="F:metallocarboxypeptidase activity"/>
    <property type="evidence" value="ECO:0007669"/>
    <property type="project" value="InterPro"/>
</dbReference>
<dbReference type="CDD" id="cd05674">
    <property type="entry name" value="M20_yscS"/>
    <property type="match status" value="1"/>
</dbReference>
<dbReference type="InterPro" id="IPR017141">
    <property type="entry name" value="Pept_M20_carboxypep"/>
</dbReference>
<keyword evidence="8" id="KW-1133">Transmembrane helix</keyword>
<dbReference type="PROSITE" id="PS00758">
    <property type="entry name" value="ARGE_DAPE_CPG2_1"/>
    <property type="match status" value="1"/>
</dbReference>
<evidence type="ECO:0000256" key="1">
    <source>
        <dbReference type="ARBA" id="ARBA00006247"/>
    </source>
</evidence>
<sequence length="564" mass="61441">MSAKGKSNSSKPETPARRLAVVFWVVISLYVYVGLVNNFDWFSSEKFEPQCPQSAVLTPKNNWDMWETLNTQIGTPGFQEIAVNWLAGAVQVPTESFDDMGDVSVDPRWDAFEPFHPYLFSAFPLVHATLNLTKINTYGLHYEWRGSDASLKPLLLAAHQDVVPVEPSTVKQWKYPPYSGFFDGKRIWGRGSSDDKSGLIGILSAIETLLAAQFQPTRTVVLAFGFDEEASGLQGAGTLAPHLESVYGENGFAMIIDEGSEFETQFGTVIATPGIAEKGYLDVEVEVTSPGGHSSIPPAHTSIGILSALLAHFEQQAPKVEICLAEHGKSVPTKLRNTIMDSISSDKALDALQAFIRSDAALSSLVSTTQAIDMINGGIKSNALPERAWALINHRISVLSSVAELKARDTDLLSSLAQQFNLTYTAFGRLISEEGTTAKSALNLSTTYAGLEPAPITPTGTDAAPYQLLSGTIKATYNAHRLLDDPDAIIVAPGMMSGNTDTCSYWRLSKHIFRYNHHNADSAGPDEPFSNIHTVNEFVDVDAFLEMIRFFVTLILNADESVSL</sequence>